<dbReference type="PaxDb" id="3635-A0A1U8MFV0"/>
<dbReference type="GeneID" id="107937305"/>
<evidence type="ECO:0000313" key="2">
    <source>
        <dbReference type="RefSeq" id="XP_016725655.2"/>
    </source>
</evidence>
<name>A0A1U8MFV0_GOSHI</name>
<reference evidence="2" key="2">
    <citation type="submission" date="2025-08" db="UniProtKB">
        <authorList>
            <consortium name="RefSeq"/>
        </authorList>
    </citation>
    <scope>IDENTIFICATION</scope>
</reference>
<evidence type="ECO:0000313" key="1">
    <source>
        <dbReference type="Proteomes" id="UP000818029"/>
    </source>
</evidence>
<reference evidence="1" key="1">
    <citation type="journal article" date="2020" name="Nat. Genet.">
        <title>Genomic diversifications of five Gossypium allopolyploid species and their impact on cotton improvement.</title>
        <authorList>
            <person name="Chen Z.J."/>
            <person name="Sreedasyam A."/>
            <person name="Ando A."/>
            <person name="Song Q."/>
            <person name="De Santiago L.M."/>
            <person name="Hulse-Kemp A.M."/>
            <person name="Ding M."/>
            <person name="Ye W."/>
            <person name="Kirkbride R.C."/>
            <person name="Jenkins J."/>
            <person name="Plott C."/>
            <person name="Lovell J."/>
            <person name="Lin Y.M."/>
            <person name="Vaughn R."/>
            <person name="Liu B."/>
            <person name="Simpson S."/>
            <person name="Scheffler B.E."/>
            <person name="Wen L."/>
            <person name="Saski C.A."/>
            <person name="Grover C.E."/>
            <person name="Hu G."/>
            <person name="Conover J.L."/>
            <person name="Carlson J.W."/>
            <person name="Shu S."/>
            <person name="Boston L.B."/>
            <person name="Williams M."/>
            <person name="Peterson D.G."/>
            <person name="McGee K."/>
            <person name="Jones D.C."/>
            <person name="Wendel J.F."/>
            <person name="Stelly D.M."/>
            <person name="Grimwood J."/>
            <person name="Schmutz J."/>
        </authorList>
    </citation>
    <scope>NUCLEOTIDE SEQUENCE [LARGE SCALE GENOMIC DNA]</scope>
    <source>
        <strain evidence="1">cv. TM-1</strain>
    </source>
</reference>
<gene>
    <name evidence="2" type="primary">LOC107937305</name>
</gene>
<dbReference type="Proteomes" id="UP000818029">
    <property type="component" value="Chromosome A07"/>
</dbReference>
<dbReference type="RefSeq" id="XP_016725655.2">
    <property type="nucleotide sequence ID" value="XM_016870166.2"/>
</dbReference>
<organism evidence="1 2">
    <name type="scientific">Gossypium hirsutum</name>
    <name type="common">Upland cotton</name>
    <name type="synonym">Gossypium mexicanum</name>
    <dbReference type="NCBI Taxonomy" id="3635"/>
    <lineage>
        <taxon>Eukaryota</taxon>
        <taxon>Viridiplantae</taxon>
        <taxon>Streptophyta</taxon>
        <taxon>Embryophyta</taxon>
        <taxon>Tracheophyta</taxon>
        <taxon>Spermatophyta</taxon>
        <taxon>Magnoliopsida</taxon>
        <taxon>eudicotyledons</taxon>
        <taxon>Gunneridae</taxon>
        <taxon>Pentapetalae</taxon>
        <taxon>rosids</taxon>
        <taxon>malvids</taxon>
        <taxon>Malvales</taxon>
        <taxon>Malvaceae</taxon>
        <taxon>Malvoideae</taxon>
        <taxon>Gossypium</taxon>
    </lineage>
</organism>
<sequence>MAANPPNTVSFPFSMTPRPPNTVRFRLDHRHRVYLCWNCQTAVFNVPRYNPAPRVRGVEIDGQEVDGVICNTPVNLREDHIITHRFVNNLPVVNVHCKNCNELLGQKFILGGHIMRTPRQRFYAVEGPVLLHTDVMIYWDGRFLLWADNYERIDEGEEE</sequence>
<dbReference type="KEGG" id="ghi:107937305"/>
<accession>A0A1U8MFV0</accession>
<keyword evidence="1" id="KW-1185">Reference proteome</keyword>
<proteinExistence type="predicted"/>
<dbReference type="AlphaFoldDB" id="A0A1U8MFV0"/>
<protein>
    <recommendedName>
        <fullName evidence="3">Yippee domain-containing protein</fullName>
    </recommendedName>
</protein>
<evidence type="ECO:0008006" key="3">
    <source>
        <dbReference type="Google" id="ProtNLM"/>
    </source>
</evidence>